<protein>
    <submittedName>
        <fullName evidence="1">Uncharacterized protein</fullName>
    </submittedName>
</protein>
<reference evidence="1" key="1">
    <citation type="journal article" date="2015" name="Nature">
        <title>Complex archaea that bridge the gap between prokaryotes and eukaryotes.</title>
        <authorList>
            <person name="Spang A."/>
            <person name="Saw J.H."/>
            <person name="Jorgensen S.L."/>
            <person name="Zaremba-Niedzwiedzka K."/>
            <person name="Martijn J."/>
            <person name="Lind A.E."/>
            <person name="van Eijk R."/>
            <person name="Schleper C."/>
            <person name="Guy L."/>
            <person name="Ettema T.J."/>
        </authorList>
    </citation>
    <scope>NUCLEOTIDE SEQUENCE</scope>
</reference>
<comment type="caution">
    <text evidence="1">The sequence shown here is derived from an EMBL/GenBank/DDBJ whole genome shotgun (WGS) entry which is preliminary data.</text>
</comment>
<gene>
    <name evidence="1" type="ORF">LCGC14_2873970</name>
</gene>
<dbReference type="EMBL" id="LAZR01055877">
    <property type="protein sequence ID" value="KKK75411.1"/>
    <property type="molecule type" value="Genomic_DNA"/>
</dbReference>
<organism evidence="1">
    <name type="scientific">marine sediment metagenome</name>
    <dbReference type="NCBI Taxonomy" id="412755"/>
    <lineage>
        <taxon>unclassified sequences</taxon>
        <taxon>metagenomes</taxon>
        <taxon>ecological metagenomes</taxon>
    </lineage>
</organism>
<sequence length="91" mass="10245">MVTYYPYDTDTSTASTASSNDYDTSTWTYYVPVQRMLVHNPESWTKEIAFKFSELLNLETKTGWKVILVIDGDITIKGALCNPDHLGLGTC</sequence>
<dbReference type="AlphaFoldDB" id="A0A0F9ATC3"/>
<proteinExistence type="predicted"/>
<accession>A0A0F9ATC3</accession>
<name>A0A0F9ATC3_9ZZZZ</name>
<evidence type="ECO:0000313" key="1">
    <source>
        <dbReference type="EMBL" id="KKK75411.1"/>
    </source>
</evidence>